<sequence length="158" mass="17372">MFKRFLRVNETMADFDKVLCCWPAVEADFPGVGNLVLTRLFEQYPATQAKFTKFATVPHSELPSNKLVSAHGATVLKKLGELLNARGSHGDIIAAMAETHANTHKVTIQNFKDITEIIVNIMAEKAGLNGEGQAALRRIMTNIISDMEANYKKIGVKG</sequence>
<dbReference type="InterPro" id="IPR002335">
    <property type="entry name" value="Myoglobin"/>
</dbReference>
<dbReference type="InterPro" id="IPR000971">
    <property type="entry name" value="Globin"/>
</dbReference>
<evidence type="ECO:0000256" key="2">
    <source>
        <dbReference type="ARBA" id="ARBA00022621"/>
    </source>
</evidence>
<keyword evidence="4" id="KW-0408">Iron</keyword>
<comment type="caution">
    <text evidence="6">The sequence shown here is derived from an EMBL/GenBank/DDBJ whole genome shotgun (WGS) entry which is preliminary data.</text>
</comment>
<name>A0AAV6QBW6_SOLSE</name>
<reference evidence="6 7" key="1">
    <citation type="journal article" date="2021" name="Sci. Rep.">
        <title>Chromosome anchoring in Senegalese sole (Solea senegalensis) reveals sex-associated markers and genome rearrangements in flatfish.</title>
        <authorList>
            <person name="Guerrero-Cozar I."/>
            <person name="Gomez-Garrido J."/>
            <person name="Berbel C."/>
            <person name="Martinez-Blanch J.F."/>
            <person name="Alioto T."/>
            <person name="Claros M.G."/>
            <person name="Gagnaire P.A."/>
            <person name="Manchado M."/>
        </authorList>
    </citation>
    <scope>NUCLEOTIDE SEQUENCE [LARGE SCALE GENOMIC DNA]</scope>
    <source>
        <strain evidence="6">Sse05_10M</strain>
    </source>
</reference>
<evidence type="ECO:0000256" key="4">
    <source>
        <dbReference type="RuleBase" id="RU000356"/>
    </source>
</evidence>
<organism evidence="6 7">
    <name type="scientific">Solea senegalensis</name>
    <name type="common">Senegalese sole</name>
    <dbReference type="NCBI Taxonomy" id="28829"/>
    <lineage>
        <taxon>Eukaryota</taxon>
        <taxon>Metazoa</taxon>
        <taxon>Chordata</taxon>
        <taxon>Craniata</taxon>
        <taxon>Vertebrata</taxon>
        <taxon>Euteleostomi</taxon>
        <taxon>Actinopterygii</taxon>
        <taxon>Neopterygii</taxon>
        <taxon>Teleostei</taxon>
        <taxon>Neoteleostei</taxon>
        <taxon>Acanthomorphata</taxon>
        <taxon>Carangaria</taxon>
        <taxon>Pleuronectiformes</taxon>
        <taxon>Pleuronectoidei</taxon>
        <taxon>Soleidae</taxon>
        <taxon>Solea</taxon>
    </lineage>
</organism>
<keyword evidence="4" id="KW-0479">Metal-binding</keyword>
<comment type="similarity">
    <text evidence="4">Belongs to the globin family.</text>
</comment>
<feature type="domain" description="Globin" evidence="5">
    <location>
        <begin position="9"/>
        <end position="152"/>
    </location>
</feature>
<dbReference type="Proteomes" id="UP000693946">
    <property type="component" value="Linkage Group LG6"/>
</dbReference>
<dbReference type="GO" id="GO:0020037">
    <property type="term" value="F:heme binding"/>
    <property type="evidence" value="ECO:0007669"/>
    <property type="project" value="InterPro"/>
</dbReference>
<dbReference type="PROSITE" id="PS01033">
    <property type="entry name" value="GLOBIN"/>
    <property type="match status" value="1"/>
</dbReference>
<gene>
    <name evidence="6" type="ORF">JOB18_029602</name>
</gene>
<evidence type="ECO:0000256" key="3">
    <source>
        <dbReference type="ARBA" id="ARBA00044514"/>
    </source>
</evidence>
<dbReference type="GO" id="GO:0070062">
    <property type="term" value="C:extracellular exosome"/>
    <property type="evidence" value="ECO:0007669"/>
    <property type="project" value="TreeGrafter"/>
</dbReference>
<dbReference type="PANTHER" id="PTHR47132">
    <property type="entry name" value="MYOGLOBIN"/>
    <property type="match status" value="1"/>
</dbReference>
<keyword evidence="4" id="KW-0349">Heme</keyword>
<dbReference type="GO" id="GO:0005344">
    <property type="term" value="F:oxygen carrier activity"/>
    <property type="evidence" value="ECO:0007669"/>
    <property type="project" value="UniProtKB-KW"/>
</dbReference>
<evidence type="ECO:0000259" key="5">
    <source>
        <dbReference type="PROSITE" id="PS01033"/>
    </source>
</evidence>
<proteinExistence type="inferred from homology"/>
<keyword evidence="7" id="KW-1185">Reference proteome</keyword>
<evidence type="ECO:0000313" key="6">
    <source>
        <dbReference type="EMBL" id="KAG7486334.1"/>
    </source>
</evidence>
<evidence type="ECO:0000256" key="1">
    <source>
        <dbReference type="ARBA" id="ARBA00022448"/>
    </source>
</evidence>
<evidence type="ECO:0000313" key="7">
    <source>
        <dbReference type="Proteomes" id="UP000693946"/>
    </source>
</evidence>
<dbReference type="PANTHER" id="PTHR47132:SF1">
    <property type="entry name" value="MYOGLOBIN"/>
    <property type="match status" value="1"/>
</dbReference>
<accession>A0AAV6QBW6</accession>
<protein>
    <submittedName>
        <fullName evidence="6">Myoglobin</fullName>
    </submittedName>
</protein>
<comment type="subunit">
    <text evidence="3">Monomeric.</text>
</comment>
<dbReference type="EMBL" id="JAGKHQ010000018">
    <property type="protein sequence ID" value="KAG7486334.1"/>
    <property type="molecule type" value="Genomic_DNA"/>
</dbReference>
<dbReference type="GO" id="GO:0019825">
    <property type="term" value="F:oxygen binding"/>
    <property type="evidence" value="ECO:0007669"/>
    <property type="project" value="InterPro"/>
</dbReference>
<keyword evidence="1 4" id="KW-0813">Transport</keyword>
<dbReference type="AlphaFoldDB" id="A0AAV6QBW6"/>
<dbReference type="Pfam" id="PF00042">
    <property type="entry name" value="Globin"/>
    <property type="match status" value="1"/>
</dbReference>
<keyword evidence="2 4" id="KW-0561">Oxygen transport</keyword>